<gene>
    <name evidence="1" type="ORF">H9657_12875</name>
</gene>
<keyword evidence="2" id="KW-1185">Reference proteome</keyword>
<organism evidence="1 2">
    <name type="scientific">Cellulomonas avistercoris</name>
    <dbReference type="NCBI Taxonomy" id="2762242"/>
    <lineage>
        <taxon>Bacteria</taxon>
        <taxon>Bacillati</taxon>
        <taxon>Actinomycetota</taxon>
        <taxon>Actinomycetes</taxon>
        <taxon>Micrococcales</taxon>
        <taxon>Cellulomonadaceae</taxon>
        <taxon>Cellulomonas</taxon>
    </lineage>
</organism>
<protein>
    <recommendedName>
        <fullName evidence="3">RES domain-containing protein</fullName>
    </recommendedName>
</protein>
<dbReference type="Proteomes" id="UP000604241">
    <property type="component" value="Unassembled WGS sequence"/>
</dbReference>
<name>A0ABR8QFS2_9CELL</name>
<accession>A0ABR8QFS2</accession>
<evidence type="ECO:0008006" key="3">
    <source>
        <dbReference type="Google" id="ProtNLM"/>
    </source>
</evidence>
<dbReference type="EMBL" id="JACSQV010000010">
    <property type="protein sequence ID" value="MBD7919164.1"/>
    <property type="molecule type" value="Genomic_DNA"/>
</dbReference>
<proteinExistence type="predicted"/>
<sequence>MPDLHLDDPTHLACVSDAPGHVVRPDLVARAVQADGTPWRPTRVGPHRIELVDPSGERASWWLHNPKPFVRHLRSGDPTVWVYDFGVVRVGDRYVAVASREHWTPCVRATARRPGTRVAWLVAMLQPRADAEGADLAPPHTATLYHLDPPYRLRRVADVPIDWVLVLANQRDGGGSTVIYEADATGRLVSPWDLPGSHDDGIDHVRALQGLGYEIALPPGGGC</sequence>
<evidence type="ECO:0000313" key="2">
    <source>
        <dbReference type="Proteomes" id="UP000604241"/>
    </source>
</evidence>
<evidence type="ECO:0000313" key="1">
    <source>
        <dbReference type="EMBL" id="MBD7919164.1"/>
    </source>
</evidence>
<reference evidence="1 2" key="1">
    <citation type="submission" date="2020-08" db="EMBL/GenBank/DDBJ databases">
        <title>A Genomic Blueprint of the Chicken Gut Microbiome.</title>
        <authorList>
            <person name="Gilroy R."/>
            <person name="Ravi A."/>
            <person name="Getino M."/>
            <person name="Pursley I."/>
            <person name="Horton D.L."/>
            <person name="Alikhan N.-F."/>
            <person name="Baker D."/>
            <person name="Gharbi K."/>
            <person name="Hall N."/>
            <person name="Watson M."/>
            <person name="Adriaenssens E.M."/>
            <person name="Foster-Nyarko E."/>
            <person name="Jarju S."/>
            <person name="Secka A."/>
            <person name="Antonio M."/>
            <person name="Oren A."/>
            <person name="Chaudhuri R."/>
            <person name="La Ragione R.M."/>
            <person name="Hildebrand F."/>
            <person name="Pallen M.J."/>
        </authorList>
    </citation>
    <scope>NUCLEOTIDE SEQUENCE [LARGE SCALE GENOMIC DNA]</scope>
    <source>
        <strain evidence="1 2">Sa3CUA2</strain>
    </source>
</reference>
<comment type="caution">
    <text evidence="1">The sequence shown here is derived from an EMBL/GenBank/DDBJ whole genome shotgun (WGS) entry which is preliminary data.</text>
</comment>
<dbReference type="RefSeq" id="WP_191783808.1">
    <property type="nucleotide sequence ID" value="NZ_JACSQV010000010.1"/>
</dbReference>